<proteinExistence type="predicted"/>
<dbReference type="AlphaFoldDB" id="A0AAE1SW56"/>
<evidence type="ECO:0000313" key="2">
    <source>
        <dbReference type="EMBL" id="KAK4377262.1"/>
    </source>
</evidence>
<dbReference type="Proteomes" id="UP001291623">
    <property type="component" value="Unassembled WGS sequence"/>
</dbReference>
<protein>
    <recommendedName>
        <fullName evidence="1">Reverse transcriptase Ty1/copia-type domain-containing protein</fullName>
    </recommendedName>
</protein>
<organism evidence="2 3">
    <name type="scientific">Anisodus tanguticus</name>
    <dbReference type="NCBI Taxonomy" id="243964"/>
    <lineage>
        <taxon>Eukaryota</taxon>
        <taxon>Viridiplantae</taxon>
        <taxon>Streptophyta</taxon>
        <taxon>Embryophyta</taxon>
        <taxon>Tracheophyta</taxon>
        <taxon>Spermatophyta</taxon>
        <taxon>Magnoliopsida</taxon>
        <taxon>eudicotyledons</taxon>
        <taxon>Gunneridae</taxon>
        <taxon>Pentapetalae</taxon>
        <taxon>asterids</taxon>
        <taxon>lamiids</taxon>
        <taxon>Solanales</taxon>
        <taxon>Solanaceae</taxon>
        <taxon>Solanoideae</taxon>
        <taxon>Hyoscyameae</taxon>
        <taxon>Anisodus</taxon>
    </lineage>
</organism>
<name>A0AAE1SW56_9SOLA</name>
<comment type="caution">
    <text evidence="2">The sequence shown here is derived from an EMBL/GenBank/DDBJ whole genome shotgun (WGS) entry which is preliminary data.</text>
</comment>
<dbReference type="SUPFAM" id="SSF56672">
    <property type="entry name" value="DNA/RNA polymerases"/>
    <property type="match status" value="1"/>
</dbReference>
<reference evidence="2" key="1">
    <citation type="submission" date="2023-12" db="EMBL/GenBank/DDBJ databases">
        <title>Genome assembly of Anisodus tanguticus.</title>
        <authorList>
            <person name="Wang Y.-J."/>
        </authorList>
    </citation>
    <scope>NUCLEOTIDE SEQUENCE</scope>
    <source>
        <strain evidence="2">KB-2021</strain>
        <tissue evidence="2">Leaf</tissue>
    </source>
</reference>
<dbReference type="EMBL" id="JAVYJV010000002">
    <property type="protein sequence ID" value="KAK4377262.1"/>
    <property type="molecule type" value="Genomic_DNA"/>
</dbReference>
<gene>
    <name evidence="2" type="ORF">RND71_003558</name>
</gene>
<dbReference type="PANTHER" id="PTHR11439:SF524">
    <property type="entry name" value="RNA-DIRECTED DNA POLYMERASE, PROTEIN KINASE RLK-PELLE-DLSV FAMILY"/>
    <property type="match status" value="1"/>
</dbReference>
<dbReference type="CDD" id="cd09272">
    <property type="entry name" value="RNase_HI_RT_Ty1"/>
    <property type="match status" value="1"/>
</dbReference>
<evidence type="ECO:0000259" key="1">
    <source>
        <dbReference type="Pfam" id="PF07727"/>
    </source>
</evidence>
<keyword evidence="3" id="KW-1185">Reference proteome</keyword>
<dbReference type="InterPro" id="IPR013103">
    <property type="entry name" value="RVT_2"/>
</dbReference>
<feature type="domain" description="Reverse transcriptase Ty1/copia-type" evidence="1">
    <location>
        <begin position="12"/>
        <end position="253"/>
    </location>
</feature>
<dbReference type="Pfam" id="PF07727">
    <property type="entry name" value="RVT_2"/>
    <property type="match status" value="1"/>
</dbReference>
<dbReference type="InterPro" id="IPR043502">
    <property type="entry name" value="DNA/RNA_pol_sf"/>
</dbReference>
<accession>A0AAE1SW56</accession>
<evidence type="ECO:0000313" key="3">
    <source>
        <dbReference type="Proteomes" id="UP001291623"/>
    </source>
</evidence>
<sequence length="499" mass="57064">MCEEFNALTKQNTWDLVPRPDGVNVIRCIWLFHRKFRDSGDLERYKARLVDNDTNQQEGIDCGETFSPVVKPTTIQTVLSIAMGMHWPIHQLDVKNAFFHGDLKETVYMHQPPDFVHPAIPQFVCRLRKSLYGLKQAPRTWYDHFARYLLQIGFICSRCDNSLFTFHRGSSTAYLLLDVDDIVLTASSDGLKNEIIALLKTEFAMTDLGKLSYFLGISMTRSAATMFLYQRKYAEEIVYRAKMANCKIMPTPVDSKSKLSANDGAPVSDPTLYRSLAGALQYLTFTRPDIAYVIQQVCFFMHDPREFHFAALKRIIRYVKGTLDFGLHLYPSAPTKLLAYTDADWAGCPDTRRSTSGYCVFLGDNLITWSAKRQATLSRSSAEGEYHGVANVVAEICWFRNLLLELQCPLRKASIVYCDNISAIYMFHNPVQHQRTKHIEMHIHFVREKVARGQVKILHVPSSYQYADIFTKGLPRQLFTDFRSSLSVRPPPAPSEGEY</sequence>
<dbReference type="PANTHER" id="PTHR11439">
    <property type="entry name" value="GAG-POL-RELATED RETROTRANSPOSON"/>
    <property type="match status" value="1"/>
</dbReference>